<dbReference type="AlphaFoldDB" id="A0A7W4YMT1"/>
<dbReference type="EMBL" id="JACHWQ010000008">
    <property type="protein sequence ID" value="MBB2976795.1"/>
    <property type="molecule type" value="Genomic_DNA"/>
</dbReference>
<comment type="caution">
    <text evidence="2">The sequence shown here is derived from an EMBL/GenBank/DDBJ whole genome shotgun (WGS) entry which is preliminary data.</text>
</comment>
<name>A0A7W4YMT1_9MICO</name>
<dbReference type="Pfam" id="PF11255">
    <property type="entry name" value="DUF3054"/>
    <property type="match status" value="1"/>
</dbReference>
<organism evidence="2 3">
    <name type="scientific">Microbacterium endophyticum</name>
    <dbReference type="NCBI Taxonomy" id="1526412"/>
    <lineage>
        <taxon>Bacteria</taxon>
        <taxon>Bacillati</taxon>
        <taxon>Actinomycetota</taxon>
        <taxon>Actinomycetes</taxon>
        <taxon>Micrococcales</taxon>
        <taxon>Microbacteriaceae</taxon>
        <taxon>Microbacterium</taxon>
    </lineage>
</organism>
<feature type="transmembrane region" description="Helical" evidence="1">
    <location>
        <begin position="98"/>
        <end position="119"/>
    </location>
</feature>
<keyword evidence="1" id="KW-0472">Membrane</keyword>
<feature type="transmembrane region" description="Helical" evidence="1">
    <location>
        <begin position="74"/>
        <end position="92"/>
    </location>
</feature>
<sequence length="129" mass="13967">MTAFSHRRALFAALLLDVVFVILFAAIGRASHDEGVLGAYGSGLATTAWPFLVGLALGWVITRVWRHPAAPVRTGLGVWVTTVVVGMLLRATSDQGTAVAFIIVATITLFVFLVGWRALAHALRRRRRS</sequence>
<dbReference type="InterPro" id="IPR021414">
    <property type="entry name" value="DUF3054"/>
</dbReference>
<evidence type="ECO:0000313" key="3">
    <source>
        <dbReference type="Proteomes" id="UP000529310"/>
    </source>
</evidence>
<protein>
    <submittedName>
        <fullName evidence="2">General stress protein CsbA</fullName>
    </submittedName>
</protein>
<feature type="transmembrane region" description="Helical" evidence="1">
    <location>
        <begin position="39"/>
        <end position="62"/>
    </location>
</feature>
<keyword evidence="3" id="KW-1185">Reference proteome</keyword>
<evidence type="ECO:0000256" key="1">
    <source>
        <dbReference type="SAM" id="Phobius"/>
    </source>
</evidence>
<evidence type="ECO:0000313" key="2">
    <source>
        <dbReference type="EMBL" id="MBB2976795.1"/>
    </source>
</evidence>
<accession>A0A7W4YMT1</accession>
<keyword evidence="1" id="KW-1133">Transmembrane helix</keyword>
<reference evidence="2 3" key="1">
    <citation type="submission" date="2020-08" db="EMBL/GenBank/DDBJ databases">
        <title>Sequencing the genomes of 1000 actinobacteria strains.</title>
        <authorList>
            <person name="Klenk H.-P."/>
        </authorList>
    </citation>
    <scope>NUCLEOTIDE SEQUENCE [LARGE SCALE GENOMIC DNA]</scope>
    <source>
        <strain evidence="2 3">DSM 27099</strain>
    </source>
</reference>
<dbReference type="RefSeq" id="WP_241246237.1">
    <property type="nucleotide sequence ID" value="NZ_CP049255.1"/>
</dbReference>
<keyword evidence="1" id="KW-0812">Transmembrane</keyword>
<proteinExistence type="predicted"/>
<gene>
    <name evidence="2" type="ORF">FHX49_002381</name>
</gene>
<feature type="transmembrane region" description="Helical" evidence="1">
    <location>
        <begin position="9"/>
        <end position="27"/>
    </location>
</feature>
<dbReference type="Proteomes" id="UP000529310">
    <property type="component" value="Unassembled WGS sequence"/>
</dbReference>